<proteinExistence type="predicted"/>
<feature type="transmembrane region" description="Helical" evidence="1">
    <location>
        <begin position="12"/>
        <end position="32"/>
    </location>
</feature>
<sequence>MEVCNTRPYLTFTIRPILVYEIYCGPLVFAFLQWKQFLSGRSTQLAALALYILTNLLLVPKHRYKLLVLLNVYQKFLAIWWYATHPYLAFAIKPILRRSGGFRIFAMVSSRRR</sequence>
<comment type="caution">
    <text evidence="2">The sequence shown here is derived from an EMBL/GenBank/DDBJ whole genome shotgun (WGS) entry which is preliminary data.</text>
</comment>
<keyword evidence="1" id="KW-0472">Membrane</keyword>
<dbReference type="Proteomes" id="UP001168821">
    <property type="component" value="Unassembled WGS sequence"/>
</dbReference>
<gene>
    <name evidence="2" type="ORF">Zmor_019499</name>
</gene>
<dbReference type="EMBL" id="JALNTZ010000006">
    <property type="protein sequence ID" value="KAJ3647633.1"/>
    <property type="molecule type" value="Genomic_DNA"/>
</dbReference>
<keyword evidence="3" id="KW-1185">Reference proteome</keyword>
<evidence type="ECO:0000313" key="3">
    <source>
        <dbReference type="Proteomes" id="UP001168821"/>
    </source>
</evidence>
<evidence type="ECO:0000256" key="1">
    <source>
        <dbReference type="SAM" id="Phobius"/>
    </source>
</evidence>
<accession>A0AA38M8V7</accession>
<name>A0AA38M8V7_9CUCU</name>
<feature type="transmembrane region" description="Helical" evidence="1">
    <location>
        <begin position="79"/>
        <end position="96"/>
    </location>
</feature>
<protein>
    <submittedName>
        <fullName evidence="2">Uncharacterized protein</fullName>
    </submittedName>
</protein>
<keyword evidence="1" id="KW-1133">Transmembrane helix</keyword>
<dbReference type="AlphaFoldDB" id="A0AA38M8V7"/>
<reference evidence="2" key="1">
    <citation type="journal article" date="2023" name="G3 (Bethesda)">
        <title>Whole genome assemblies of Zophobas morio and Tenebrio molitor.</title>
        <authorList>
            <person name="Kaur S."/>
            <person name="Stinson S.A."/>
            <person name="diCenzo G.C."/>
        </authorList>
    </citation>
    <scope>NUCLEOTIDE SEQUENCE</scope>
    <source>
        <strain evidence="2">QUZm001</strain>
    </source>
</reference>
<keyword evidence="1" id="KW-0812">Transmembrane</keyword>
<organism evidence="2 3">
    <name type="scientific">Zophobas morio</name>
    <dbReference type="NCBI Taxonomy" id="2755281"/>
    <lineage>
        <taxon>Eukaryota</taxon>
        <taxon>Metazoa</taxon>
        <taxon>Ecdysozoa</taxon>
        <taxon>Arthropoda</taxon>
        <taxon>Hexapoda</taxon>
        <taxon>Insecta</taxon>
        <taxon>Pterygota</taxon>
        <taxon>Neoptera</taxon>
        <taxon>Endopterygota</taxon>
        <taxon>Coleoptera</taxon>
        <taxon>Polyphaga</taxon>
        <taxon>Cucujiformia</taxon>
        <taxon>Tenebrionidae</taxon>
        <taxon>Zophobas</taxon>
    </lineage>
</organism>
<evidence type="ECO:0000313" key="2">
    <source>
        <dbReference type="EMBL" id="KAJ3647633.1"/>
    </source>
</evidence>
<feature type="transmembrane region" description="Helical" evidence="1">
    <location>
        <begin position="44"/>
        <end position="59"/>
    </location>
</feature>